<comment type="caution">
    <text evidence="3">The sequence shown here is derived from an EMBL/GenBank/DDBJ whole genome shotgun (WGS) entry which is preliminary data.</text>
</comment>
<evidence type="ECO:0000313" key="3">
    <source>
        <dbReference type="EMBL" id="HEH35966.1"/>
    </source>
</evidence>
<protein>
    <recommendedName>
        <fullName evidence="2">Uncharacterized protein YyaB-like PH domain-containing protein</fullName>
    </recommendedName>
</protein>
<reference evidence="3" key="1">
    <citation type="journal article" date="2020" name="mSystems">
        <title>Genome- and Community-Level Interaction Insights into Carbon Utilization and Element Cycling Functions of Hydrothermarchaeota in Hydrothermal Sediment.</title>
        <authorList>
            <person name="Zhou Z."/>
            <person name="Liu Y."/>
            <person name="Xu W."/>
            <person name="Pan J."/>
            <person name="Luo Z.H."/>
            <person name="Li M."/>
        </authorList>
    </citation>
    <scope>NUCLEOTIDE SEQUENCE [LARGE SCALE GENOMIC DNA]</scope>
    <source>
        <strain evidence="3">SpSt-26</strain>
    </source>
</reference>
<organism evidence="3">
    <name type="scientific">Archaeoglobus fulgidus</name>
    <dbReference type="NCBI Taxonomy" id="2234"/>
    <lineage>
        <taxon>Archaea</taxon>
        <taxon>Methanobacteriati</taxon>
        <taxon>Methanobacteriota</taxon>
        <taxon>Archaeoglobi</taxon>
        <taxon>Archaeoglobales</taxon>
        <taxon>Archaeoglobaceae</taxon>
        <taxon>Archaeoglobus</taxon>
    </lineage>
</organism>
<feature type="transmembrane region" description="Helical" evidence="1">
    <location>
        <begin position="48"/>
        <end position="67"/>
    </location>
</feature>
<keyword evidence="1" id="KW-1133">Transmembrane helix</keyword>
<keyword evidence="1" id="KW-0472">Membrane</keyword>
<evidence type="ECO:0000256" key="1">
    <source>
        <dbReference type="SAM" id="Phobius"/>
    </source>
</evidence>
<dbReference type="AlphaFoldDB" id="A0A7J2TL80"/>
<proteinExistence type="predicted"/>
<feature type="transmembrane region" description="Helical" evidence="1">
    <location>
        <begin position="12"/>
        <end position="36"/>
    </location>
</feature>
<dbReference type="GO" id="GO:0030153">
    <property type="term" value="P:bacteriocin immunity"/>
    <property type="evidence" value="ECO:0007669"/>
    <property type="project" value="InterPro"/>
</dbReference>
<dbReference type="EMBL" id="DSLA01000114">
    <property type="protein sequence ID" value="HEH35966.1"/>
    <property type="molecule type" value="Genomic_DNA"/>
</dbReference>
<dbReference type="Pfam" id="PF06713">
    <property type="entry name" value="bPH_4"/>
    <property type="match status" value="1"/>
</dbReference>
<keyword evidence="1" id="KW-0812">Transmembrane</keyword>
<sequence length="154" mass="18034">MLMHEDKPEYDAWMKITLSFAPSVIFLLLFLIHYNFIPSESEEEAKMGEMILMAFLGVILFLYWAILPRKYEIHEDKVRIVLGAFSYSIDLKSVEEVKRAESWKVFAYKGLRFATSAKKAVEIKRRKWPSVVISPSNPELFIERLQQALKKSKD</sequence>
<accession>A0A7J2TL80</accession>
<dbReference type="InterPro" id="IPR009589">
    <property type="entry name" value="PH_YyaB-like"/>
</dbReference>
<feature type="domain" description="Uncharacterized protein YyaB-like PH" evidence="2">
    <location>
        <begin position="70"/>
        <end position="147"/>
    </location>
</feature>
<name>A0A7J2TL80_ARCFL</name>
<gene>
    <name evidence="3" type="ORF">ENP88_07515</name>
</gene>
<evidence type="ECO:0000259" key="2">
    <source>
        <dbReference type="Pfam" id="PF06713"/>
    </source>
</evidence>